<proteinExistence type="predicted"/>
<keyword evidence="1" id="KW-0812">Transmembrane</keyword>
<dbReference type="Proteomes" id="UP001470230">
    <property type="component" value="Unassembled WGS sequence"/>
</dbReference>
<gene>
    <name evidence="2" type="ORF">M9Y10_006548</name>
</gene>
<accession>A0ABR2JEH4</accession>
<keyword evidence="1" id="KW-1133">Transmembrane helix</keyword>
<evidence type="ECO:0000256" key="1">
    <source>
        <dbReference type="SAM" id="Phobius"/>
    </source>
</evidence>
<sequence length="341" mass="39458">MEISGEQVTTKSTRKRTIIVIVAILLIGCATCYFVSQYGFSQKLHRQPYFFDRQKIDLSDTDISIFVIGDSDNTPNPDLRTKYWEDQIESIGKNITVRYVADRQIKGSTKRWIIPEILRKYEPHDPNYCERTIEAWKYFALHEKTKKWYFQARQGTFINLKNLISLISDLDTKINPKKEAYFQYAAAETLESNHAIHPAANSGFLISNAALLSMFNRLDHFTYSCSRFGDEIALGQMILNMNLEVKDFINHHFISNWPNETKAIIFDQDKDAQDKLVKCPSKQFRFSEQIQVDFDDPSYFVAADTPNGIPMDSAKSTLTDLFIKDLYIGYPTDNKPIFCLK</sequence>
<dbReference type="EMBL" id="JAPFFF010000012">
    <property type="protein sequence ID" value="KAK8876350.1"/>
    <property type="molecule type" value="Genomic_DNA"/>
</dbReference>
<name>A0ABR2JEH4_9EUKA</name>
<keyword evidence="1" id="KW-0472">Membrane</keyword>
<protein>
    <submittedName>
        <fullName evidence="2">Uncharacterized protein</fullName>
    </submittedName>
</protein>
<dbReference type="Gene3D" id="3.90.550.50">
    <property type="match status" value="1"/>
</dbReference>
<keyword evidence="3" id="KW-1185">Reference proteome</keyword>
<feature type="transmembrane region" description="Helical" evidence="1">
    <location>
        <begin position="18"/>
        <end position="40"/>
    </location>
</feature>
<evidence type="ECO:0000313" key="2">
    <source>
        <dbReference type="EMBL" id="KAK8876350.1"/>
    </source>
</evidence>
<comment type="caution">
    <text evidence="2">The sequence shown here is derived from an EMBL/GenBank/DDBJ whole genome shotgun (WGS) entry which is preliminary data.</text>
</comment>
<reference evidence="2 3" key="1">
    <citation type="submission" date="2024-04" db="EMBL/GenBank/DDBJ databases">
        <title>Tritrichomonas musculus Genome.</title>
        <authorList>
            <person name="Alves-Ferreira E."/>
            <person name="Grigg M."/>
            <person name="Lorenzi H."/>
            <person name="Galac M."/>
        </authorList>
    </citation>
    <scope>NUCLEOTIDE SEQUENCE [LARGE SCALE GENOMIC DNA]</scope>
    <source>
        <strain evidence="2 3">EAF2021</strain>
    </source>
</reference>
<organism evidence="2 3">
    <name type="scientific">Tritrichomonas musculus</name>
    <dbReference type="NCBI Taxonomy" id="1915356"/>
    <lineage>
        <taxon>Eukaryota</taxon>
        <taxon>Metamonada</taxon>
        <taxon>Parabasalia</taxon>
        <taxon>Tritrichomonadida</taxon>
        <taxon>Tritrichomonadidae</taxon>
        <taxon>Tritrichomonas</taxon>
    </lineage>
</organism>
<evidence type="ECO:0000313" key="3">
    <source>
        <dbReference type="Proteomes" id="UP001470230"/>
    </source>
</evidence>